<name>A0A5B7DXV8_PORTR</name>
<gene>
    <name evidence="1" type="ORF">E2C01_018916</name>
</gene>
<reference evidence="1 2" key="1">
    <citation type="submission" date="2019-05" db="EMBL/GenBank/DDBJ databases">
        <title>Another draft genome of Portunus trituberculatus and its Hox gene families provides insights of decapod evolution.</title>
        <authorList>
            <person name="Jeong J.-H."/>
            <person name="Song I."/>
            <person name="Kim S."/>
            <person name="Choi T."/>
            <person name="Kim D."/>
            <person name="Ryu S."/>
            <person name="Kim W."/>
        </authorList>
    </citation>
    <scope>NUCLEOTIDE SEQUENCE [LARGE SCALE GENOMIC DNA]</scope>
    <source>
        <tissue evidence="1">Muscle</tissue>
    </source>
</reference>
<keyword evidence="2" id="KW-1185">Reference proteome</keyword>
<comment type="caution">
    <text evidence="1">The sequence shown here is derived from an EMBL/GenBank/DDBJ whole genome shotgun (WGS) entry which is preliminary data.</text>
</comment>
<sequence length="129" mass="14432">MAVFPAFPTVSGECVRSPILEAFVIKISEVEAEFHQRILEVWKEFRGRISDLQTEFCQVNSAPEGVAVPAVSLPINEMQDQEEWQMVSTGAKRRKALRAPHRVKTVNSFSVLEGMEEEGEKAGGDEVKK</sequence>
<protein>
    <submittedName>
        <fullName evidence="1">Uncharacterized protein</fullName>
    </submittedName>
</protein>
<evidence type="ECO:0000313" key="2">
    <source>
        <dbReference type="Proteomes" id="UP000324222"/>
    </source>
</evidence>
<dbReference type="AlphaFoldDB" id="A0A5B7DXV8"/>
<organism evidence="1 2">
    <name type="scientific">Portunus trituberculatus</name>
    <name type="common">Swimming crab</name>
    <name type="synonym">Neptunus trituberculatus</name>
    <dbReference type="NCBI Taxonomy" id="210409"/>
    <lineage>
        <taxon>Eukaryota</taxon>
        <taxon>Metazoa</taxon>
        <taxon>Ecdysozoa</taxon>
        <taxon>Arthropoda</taxon>
        <taxon>Crustacea</taxon>
        <taxon>Multicrustacea</taxon>
        <taxon>Malacostraca</taxon>
        <taxon>Eumalacostraca</taxon>
        <taxon>Eucarida</taxon>
        <taxon>Decapoda</taxon>
        <taxon>Pleocyemata</taxon>
        <taxon>Brachyura</taxon>
        <taxon>Eubrachyura</taxon>
        <taxon>Portunoidea</taxon>
        <taxon>Portunidae</taxon>
        <taxon>Portuninae</taxon>
        <taxon>Portunus</taxon>
    </lineage>
</organism>
<proteinExistence type="predicted"/>
<evidence type="ECO:0000313" key="1">
    <source>
        <dbReference type="EMBL" id="MPC25793.1"/>
    </source>
</evidence>
<accession>A0A5B7DXV8</accession>
<dbReference type="EMBL" id="VSRR010001509">
    <property type="protein sequence ID" value="MPC25793.1"/>
    <property type="molecule type" value="Genomic_DNA"/>
</dbReference>
<dbReference type="Proteomes" id="UP000324222">
    <property type="component" value="Unassembled WGS sequence"/>
</dbReference>